<gene>
    <name evidence="6" type="primary">dgoA</name>
    <name evidence="6" type="ORF">SCH01S_03_00020</name>
</gene>
<evidence type="ECO:0000313" key="6">
    <source>
        <dbReference type="EMBL" id="GAO38028.1"/>
    </source>
</evidence>
<dbReference type="InterPro" id="IPR000887">
    <property type="entry name" value="Aldlse_KDPG_KHG"/>
</dbReference>
<reference evidence="6 7" key="1">
    <citation type="submission" date="2015-04" db="EMBL/GenBank/DDBJ databases">
        <title>Whole genome shotgun sequence of Sphingomonas changbaiensis NBRC 104936.</title>
        <authorList>
            <person name="Katano-Makiyama Y."/>
            <person name="Hosoyama A."/>
            <person name="Hashimoto M."/>
            <person name="Noguchi M."/>
            <person name="Tsuchikane K."/>
            <person name="Ohji S."/>
            <person name="Yamazoe A."/>
            <person name="Ichikawa N."/>
            <person name="Kimura A."/>
            <person name="Fujita N."/>
        </authorList>
    </citation>
    <scope>NUCLEOTIDE SEQUENCE [LARGE SCALE GENOMIC DNA]</scope>
    <source>
        <strain evidence="6 7">NBRC 104936</strain>
    </source>
</reference>
<dbReference type="GO" id="GO:0016829">
    <property type="term" value="F:lyase activity"/>
    <property type="evidence" value="ECO:0007669"/>
    <property type="project" value="UniProtKB-KW"/>
</dbReference>
<dbReference type="PANTHER" id="PTHR30246:SF1">
    <property type="entry name" value="2-DEHYDRO-3-DEOXY-6-PHOSPHOGALACTONATE ALDOLASE-RELATED"/>
    <property type="match status" value="1"/>
</dbReference>
<proteinExistence type="inferred from homology"/>
<dbReference type="InterPro" id="IPR013785">
    <property type="entry name" value="Aldolase_TIM"/>
</dbReference>
<evidence type="ECO:0000256" key="5">
    <source>
        <dbReference type="ARBA" id="ARBA00023277"/>
    </source>
</evidence>
<dbReference type="Pfam" id="PF01081">
    <property type="entry name" value="Aldolase"/>
    <property type="match status" value="1"/>
</dbReference>
<dbReference type="STRING" id="1219043.SCH01S_03_00020"/>
<comment type="similarity">
    <text evidence="2">Belongs to the KHG/KDPG aldolase family.</text>
</comment>
<dbReference type="RefSeq" id="WP_046346897.1">
    <property type="nucleotide sequence ID" value="NZ_BBWU01000003.1"/>
</dbReference>
<dbReference type="Proteomes" id="UP000033202">
    <property type="component" value="Unassembled WGS sequence"/>
</dbReference>
<evidence type="ECO:0000256" key="3">
    <source>
        <dbReference type="ARBA" id="ARBA00011233"/>
    </source>
</evidence>
<protein>
    <submittedName>
        <fullName evidence="6">2-dehydro-3-deoxy-6-phosphogalactonate aldolase</fullName>
    </submittedName>
</protein>
<comment type="subunit">
    <text evidence="3">Homotrimer.</text>
</comment>
<dbReference type="SUPFAM" id="SSF51569">
    <property type="entry name" value="Aldolase"/>
    <property type="match status" value="1"/>
</dbReference>
<dbReference type="OrthoDB" id="7204076at2"/>
<comment type="caution">
    <text evidence="6">The sequence shown here is derived from an EMBL/GenBank/DDBJ whole genome shotgun (WGS) entry which is preliminary data.</text>
</comment>
<dbReference type="EMBL" id="BBWU01000003">
    <property type="protein sequence ID" value="GAO38028.1"/>
    <property type="molecule type" value="Genomic_DNA"/>
</dbReference>
<keyword evidence="4" id="KW-0456">Lyase</keyword>
<sequence>MTALADFTRYLAECPLIAIIRGVRPDEVEAVGDAIIGAGIRIVEVPLNSPDPFVSIERLAKRFGSEALIGAGTVLDPDDVKRAARAGGRIIVSPSSDAAVIRETWDEGLVAAPGFFTPSEAFCALKAGAHALKFFPAEAASPAVLKAIKAVLPHDVPLIVVGGVKPDTMRPWTEAGASGFGLGSGLFKPGQSAAQVADAARAYVAGVRA</sequence>
<accession>A0A0E9MKJ5</accession>
<organism evidence="6 7">
    <name type="scientific">Sphingomonas changbaiensis NBRC 104936</name>
    <dbReference type="NCBI Taxonomy" id="1219043"/>
    <lineage>
        <taxon>Bacteria</taxon>
        <taxon>Pseudomonadati</taxon>
        <taxon>Pseudomonadota</taxon>
        <taxon>Alphaproteobacteria</taxon>
        <taxon>Sphingomonadales</taxon>
        <taxon>Sphingomonadaceae</taxon>
        <taxon>Sphingomonas</taxon>
    </lineage>
</organism>
<evidence type="ECO:0000313" key="7">
    <source>
        <dbReference type="Proteomes" id="UP000033202"/>
    </source>
</evidence>
<keyword evidence="5" id="KW-0119">Carbohydrate metabolism</keyword>
<dbReference type="Gene3D" id="3.20.20.70">
    <property type="entry name" value="Aldolase class I"/>
    <property type="match status" value="1"/>
</dbReference>
<evidence type="ECO:0000256" key="1">
    <source>
        <dbReference type="ARBA" id="ARBA00004761"/>
    </source>
</evidence>
<dbReference type="AlphaFoldDB" id="A0A0E9MKJ5"/>
<dbReference type="CDD" id="cd00452">
    <property type="entry name" value="KDPG_aldolase"/>
    <property type="match status" value="1"/>
</dbReference>
<dbReference type="NCBIfam" id="NF006600">
    <property type="entry name" value="PRK09140.1"/>
    <property type="match status" value="1"/>
</dbReference>
<dbReference type="PANTHER" id="PTHR30246">
    <property type="entry name" value="2-KETO-3-DEOXY-6-PHOSPHOGLUCONATE ALDOLASE"/>
    <property type="match status" value="1"/>
</dbReference>
<evidence type="ECO:0000256" key="2">
    <source>
        <dbReference type="ARBA" id="ARBA00006906"/>
    </source>
</evidence>
<name>A0A0E9MKJ5_9SPHN</name>
<keyword evidence="7" id="KW-1185">Reference proteome</keyword>
<comment type="pathway">
    <text evidence="1">Carbohydrate acid metabolism.</text>
</comment>
<evidence type="ECO:0000256" key="4">
    <source>
        <dbReference type="ARBA" id="ARBA00023239"/>
    </source>
</evidence>